<name>A0ABD6ADT7_9EURY</name>
<organism evidence="3 4">
    <name type="scientific">Halomarina halobia</name>
    <dbReference type="NCBI Taxonomy" id="3033386"/>
    <lineage>
        <taxon>Archaea</taxon>
        <taxon>Methanobacteriati</taxon>
        <taxon>Methanobacteriota</taxon>
        <taxon>Stenosarchaea group</taxon>
        <taxon>Halobacteria</taxon>
        <taxon>Halobacteriales</taxon>
        <taxon>Natronomonadaceae</taxon>
        <taxon>Halomarina</taxon>
    </lineage>
</organism>
<accession>A0ABD6ADT7</accession>
<reference evidence="3 4" key="1">
    <citation type="journal article" date="2019" name="Int. J. Syst. Evol. Microbiol.">
        <title>The Global Catalogue of Microorganisms (GCM) 10K type strain sequencing project: providing services to taxonomists for standard genome sequencing and annotation.</title>
        <authorList>
            <consortium name="The Broad Institute Genomics Platform"/>
            <consortium name="The Broad Institute Genome Sequencing Center for Infectious Disease"/>
            <person name="Wu L."/>
            <person name="Ma J."/>
        </authorList>
    </citation>
    <scope>NUCLEOTIDE SEQUENCE [LARGE SCALE GENOMIC DNA]</scope>
    <source>
        <strain evidence="3 4">PSR21</strain>
    </source>
</reference>
<evidence type="ECO:0000313" key="3">
    <source>
        <dbReference type="EMBL" id="MFC7318427.1"/>
    </source>
</evidence>
<dbReference type="Gene3D" id="3.40.50.720">
    <property type="entry name" value="NAD(P)-binding Rossmann-like Domain"/>
    <property type="match status" value="1"/>
</dbReference>
<evidence type="ECO:0000313" key="4">
    <source>
        <dbReference type="Proteomes" id="UP001596547"/>
    </source>
</evidence>
<dbReference type="EMBL" id="JBHTBF010000003">
    <property type="protein sequence ID" value="MFC7318427.1"/>
    <property type="molecule type" value="Genomic_DNA"/>
</dbReference>
<dbReference type="SUPFAM" id="SSF51735">
    <property type="entry name" value="NAD(P)-binding Rossmann-fold domains"/>
    <property type="match status" value="1"/>
</dbReference>
<evidence type="ECO:0000256" key="1">
    <source>
        <dbReference type="ARBA" id="ARBA00010813"/>
    </source>
</evidence>
<dbReference type="InterPro" id="IPR013021">
    <property type="entry name" value="Myo-inos-1-P_Synthase_GAPDH"/>
</dbReference>
<dbReference type="InterPro" id="IPR036291">
    <property type="entry name" value="NAD(P)-bd_dom_sf"/>
</dbReference>
<comment type="similarity">
    <text evidence="1">Belongs to the myo-inositol 1-phosphate synthase family.</text>
</comment>
<dbReference type="AlphaFoldDB" id="A0ABD6ADT7"/>
<dbReference type="SUPFAM" id="SSF55347">
    <property type="entry name" value="Glyceraldehyde-3-phosphate dehydrogenase-like, C-terminal domain"/>
    <property type="match status" value="1"/>
</dbReference>
<gene>
    <name evidence="3" type="ORF">ACFQPE_16735</name>
</gene>
<protein>
    <submittedName>
        <fullName evidence="3">Inositol-3-phosphate synthase</fullName>
    </submittedName>
</protein>
<comment type="caution">
    <text evidence="3">The sequence shown here is derived from an EMBL/GenBank/DDBJ whole genome shotgun (WGS) entry which is preliminary data.</text>
</comment>
<dbReference type="Pfam" id="PF01658">
    <property type="entry name" value="Inos-1-P_synth"/>
    <property type="match status" value="1"/>
</dbReference>
<dbReference type="Proteomes" id="UP001596547">
    <property type="component" value="Unassembled WGS sequence"/>
</dbReference>
<sequence length="414" mass="44371">MSASAETGVWFVGARGNIATTAMVGARAIADGRTSTTGLVTEREPCSRLTLVDVDSLAFGGHDVRSGSVPDAAVRLAERSGIASRDVIEAVEDDLAAVEDDICRGTTLNCGAVSELADQRPLEADRTVEEVVERLREDLRGFRRDHGLERVVVVNVASTEPMLSDPDRYDSRAAFERAVAENDRDLPASALYAYAALVEGCPYANFTPGIGSAVGGLRELAEEEGVPHMGNDGKTGESLVKAALAPMFAGRNLRVRSWEGHNILGNTDGLVLEDEANEAGKLASKGGILDGILPDIEHNRVRIDYAPSLGDRKTAWDDVRFEGFLDTRMKMQFTWEGADSALAAPLVLDLVRLLAHADGHGEGGLQPHLASFFKAPIAVGEHALTRQFGLLYDYVDRHAATVLPERPSGVSIDD</sequence>
<dbReference type="InterPro" id="IPR002587">
    <property type="entry name" value="Myo-inos-1-P_Synthase"/>
</dbReference>
<dbReference type="PANTHER" id="PTHR11510">
    <property type="entry name" value="MYO-INOSITOL-1 PHOSPHATE SYNTHASE"/>
    <property type="match status" value="1"/>
</dbReference>
<dbReference type="PIRSF" id="PIRSF015578">
    <property type="entry name" value="Myoinos-ppht_syn"/>
    <property type="match status" value="1"/>
</dbReference>
<keyword evidence="4" id="KW-1185">Reference proteome</keyword>
<proteinExistence type="inferred from homology"/>
<evidence type="ECO:0000259" key="2">
    <source>
        <dbReference type="Pfam" id="PF01658"/>
    </source>
</evidence>
<dbReference type="Gene3D" id="3.30.360.10">
    <property type="entry name" value="Dihydrodipicolinate Reductase, domain 2"/>
    <property type="match status" value="1"/>
</dbReference>
<dbReference type="RefSeq" id="WP_276305782.1">
    <property type="nucleotide sequence ID" value="NZ_CP119993.1"/>
</dbReference>
<dbReference type="GO" id="GO:0004512">
    <property type="term" value="F:inositol-3-phosphate synthase activity"/>
    <property type="evidence" value="ECO:0007669"/>
    <property type="project" value="UniProtKB-ARBA"/>
</dbReference>
<dbReference type="GeneID" id="79317393"/>
<dbReference type="Pfam" id="PF07994">
    <property type="entry name" value="NAD_binding_5"/>
    <property type="match status" value="1"/>
</dbReference>
<feature type="domain" description="Myo-inositol-1-phosphate synthase GAPDH-like" evidence="2">
    <location>
        <begin position="236"/>
        <end position="340"/>
    </location>
</feature>